<dbReference type="SUPFAM" id="SSF53067">
    <property type="entry name" value="Actin-like ATPase domain"/>
    <property type="match status" value="2"/>
</dbReference>
<proteinExistence type="predicted"/>
<dbReference type="EMBL" id="JAACJJ010000028">
    <property type="protein sequence ID" value="KAF5321316.1"/>
    <property type="molecule type" value="Genomic_DNA"/>
</dbReference>
<dbReference type="Proteomes" id="UP000567179">
    <property type="component" value="Unassembled WGS sequence"/>
</dbReference>
<dbReference type="Gene3D" id="3.30.420.40">
    <property type="match status" value="1"/>
</dbReference>
<organism evidence="1 2">
    <name type="scientific">Psilocybe cf. subviscida</name>
    <dbReference type="NCBI Taxonomy" id="2480587"/>
    <lineage>
        <taxon>Eukaryota</taxon>
        <taxon>Fungi</taxon>
        <taxon>Dikarya</taxon>
        <taxon>Basidiomycota</taxon>
        <taxon>Agaricomycotina</taxon>
        <taxon>Agaricomycetes</taxon>
        <taxon>Agaricomycetidae</taxon>
        <taxon>Agaricales</taxon>
        <taxon>Agaricineae</taxon>
        <taxon>Strophariaceae</taxon>
        <taxon>Psilocybe</taxon>
    </lineage>
</organism>
<evidence type="ECO:0000313" key="2">
    <source>
        <dbReference type="Proteomes" id="UP000567179"/>
    </source>
</evidence>
<comment type="caution">
    <text evidence="1">The sequence shown here is derived from an EMBL/GenBank/DDBJ whole genome shotgun (WGS) entry which is preliminary data.</text>
</comment>
<keyword evidence="2" id="KW-1185">Reference proteome</keyword>
<dbReference type="OrthoDB" id="2963168at2759"/>
<gene>
    <name evidence="1" type="ORF">D9619_002044</name>
</gene>
<dbReference type="PANTHER" id="PTHR14187">
    <property type="entry name" value="ALPHA KINASE/ELONGATION FACTOR 2 KINASE"/>
    <property type="match status" value="1"/>
</dbReference>
<accession>A0A8H5BEA8</accession>
<dbReference type="CDD" id="cd10170">
    <property type="entry name" value="ASKHA_NBD_HSP70"/>
    <property type="match status" value="1"/>
</dbReference>
<name>A0A8H5BEA8_9AGAR</name>
<evidence type="ECO:0000313" key="1">
    <source>
        <dbReference type="EMBL" id="KAF5321316.1"/>
    </source>
</evidence>
<sequence length="598" mass="66472">MPELSPYEGTTRKLVLAFDVGTTFSGISYCILDPGQIPEPKGVTKFPSQDHVNGSCKIPSVIYYGEDGKVRAIGAETLAEGVYERAEEEGWTKTEWFKMHLRPRAIRDKDNPLNSLPPLPVDKTAIQVLGDYLKYLLACSKSYIEETQPDGEDFWKSVKQKIQFVLSHPNGWEGLQQSQMRKAAVLGGLIPNSHAGQRRISFVTEGEASLHFAIHHGLPKGVSEGEDGVIIVDAGGGTIDITAYVRKPHTTKPVYEEIAPEKCYLHGSICVSENLHTFLKGFLARSDFLADIDHIVQCFDKGTKLRFRSGDEAQFIKFGGTRDNDANCNIRFGQLKLQGTDVATFFDPSIKCTVEAIKEIQDTSSTPVKHVVLVGGFAASDWLHQSIRKAVSPHGLTVLRPDYHVNKAVSDGAISFFLCRNVQARVSKMTLGVRAITLYEEDKPSHAKRSTEKLENKNGEMTLDYFFDPILQKVGEKITQTREVRQSYCRSYDTKDELAQPITIKLHGYQGPSTDHSDLWMDGNNVGDEFPLVGSIEVDLSHLKNTPTLQTKEGPKGTYYQIACSVVLLLGDVELKVQAAWEEDGEEKRSDAQILYIG</sequence>
<evidence type="ECO:0008006" key="3">
    <source>
        <dbReference type="Google" id="ProtNLM"/>
    </source>
</evidence>
<dbReference type="AlphaFoldDB" id="A0A8H5BEA8"/>
<protein>
    <recommendedName>
        <fullName evidence="3">Heat shock 70 kDa protein 12A</fullName>
    </recommendedName>
</protein>
<reference evidence="1 2" key="1">
    <citation type="journal article" date="2020" name="ISME J.">
        <title>Uncovering the hidden diversity of litter-decomposition mechanisms in mushroom-forming fungi.</title>
        <authorList>
            <person name="Floudas D."/>
            <person name="Bentzer J."/>
            <person name="Ahren D."/>
            <person name="Johansson T."/>
            <person name="Persson P."/>
            <person name="Tunlid A."/>
        </authorList>
    </citation>
    <scope>NUCLEOTIDE SEQUENCE [LARGE SCALE GENOMIC DNA]</scope>
    <source>
        <strain evidence="1 2">CBS 101986</strain>
    </source>
</reference>
<dbReference type="InterPro" id="IPR043129">
    <property type="entry name" value="ATPase_NBD"/>
</dbReference>
<dbReference type="PANTHER" id="PTHR14187:SF5">
    <property type="entry name" value="HEAT SHOCK 70 KDA PROTEIN 12A"/>
    <property type="match status" value="1"/>
</dbReference>